<dbReference type="InterPro" id="IPR001940">
    <property type="entry name" value="Peptidase_S1C"/>
</dbReference>
<dbReference type="OrthoDB" id="248175at2"/>
<evidence type="ECO:0000256" key="3">
    <source>
        <dbReference type="SAM" id="SignalP"/>
    </source>
</evidence>
<dbReference type="PANTHER" id="PTHR22939:SF129">
    <property type="entry name" value="SERINE PROTEASE HTRA2, MITOCHONDRIAL"/>
    <property type="match status" value="1"/>
</dbReference>
<dbReference type="eggNOG" id="COG2912">
    <property type="taxonomic scope" value="Bacteria"/>
</dbReference>
<dbReference type="InterPro" id="IPR009003">
    <property type="entry name" value="Peptidase_S1_PA"/>
</dbReference>
<keyword evidence="2" id="KW-0175">Coiled coil</keyword>
<feature type="coiled-coil region" evidence="2">
    <location>
        <begin position="463"/>
        <end position="490"/>
    </location>
</feature>
<dbReference type="Pfam" id="PF13369">
    <property type="entry name" value="Transglut_core2"/>
    <property type="match status" value="1"/>
</dbReference>
<accession>F0SL39</accession>
<name>F0SL39_RUBBR</name>
<evidence type="ECO:0000256" key="2">
    <source>
        <dbReference type="SAM" id="Coils"/>
    </source>
</evidence>
<dbReference type="GO" id="GO:0006508">
    <property type="term" value="P:proteolysis"/>
    <property type="evidence" value="ECO:0007669"/>
    <property type="project" value="InterPro"/>
</dbReference>
<dbReference type="Pfam" id="PF13365">
    <property type="entry name" value="Trypsin_2"/>
    <property type="match status" value="1"/>
</dbReference>
<evidence type="ECO:0000313" key="5">
    <source>
        <dbReference type="EMBL" id="ADY60922.1"/>
    </source>
</evidence>
<dbReference type="Gene3D" id="2.40.10.10">
    <property type="entry name" value="Trypsin-like serine proteases"/>
    <property type="match status" value="2"/>
</dbReference>
<dbReference type="EMBL" id="CP002546">
    <property type="protein sequence ID" value="ADY60922.1"/>
    <property type="molecule type" value="Genomic_DNA"/>
</dbReference>
<dbReference type="HOGENOM" id="CLU_367182_0_0_0"/>
<proteinExistence type="inferred from homology"/>
<dbReference type="RefSeq" id="WP_013629642.1">
    <property type="nucleotide sequence ID" value="NC_015174.1"/>
</dbReference>
<sequence>MRSLSSRYFPAAAFLATGLFLGPAVFAEDQSAVATDPTTSTAATVPADLFVGLAEQLKDAIVTISHQGRDGSQEGLGTGFVIDKTGLVATSRHVIGDARPIEVHFRDGQKGIVTSVYATDHHTDLAILKLDVQDNLLSQALSLSKDTAGALSQGELVAAIGHPLGLKNTLVTGIVSGQQTIERQELIQVAMPIDHGNSGGPLVNRNGEVIGIITYKSSVTDNVGFAMPVSHLRELMDDPNPIAISQWITIGALDPALWTVKFGGSWRQRAGRIHAAGQGAGFGGRTLCLASQTPESSTDFEIAVDVKLEDESGAAGLVMFSDGNNRHYGFYPSSGRLRFSRFDGPDVFRWNVLQELETDAYRPDEWNRLKVHYSNGTFNCYCNGELVYSIQDSVYTQGNHGLAKFRDTVAVFRGFQQANEIRDPGLSEELENQLRQRLSELPTADLEKQTALDSLQEFPGTASESLSIQARELEQRAEALRSLSQRLHERHVLTEIQSELSSEAPSLGRLALMLAWHDNREVDVASYEMQLQRMAEAIRDRIKSEKLQQTEIRQVLDQYLFEDNGFHGSRTDYYSVSNSYLNEVLDDREGLPVTLSVLYIDLADRLGIDVRGIGLPGHYITAQYVDNEPVAYIDVFAEGHELSALELGLRMPASGPREADPLRPQSAAEILIRMINNLKRTAEEEGDFVTVQRYVELLVALDTEHAAEHRYLRALLTIRKKDAEAAEKDLAWLEEHGQAVIGQQRLIELRRFADNWLYE</sequence>
<dbReference type="eggNOG" id="COG0265">
    <property type="taxonomic scope" value="Bacteria"/>
</dbReference>
<dbReference type="Proteomes" id="UP000006860">
    <property type="component" value="Chromosome"/>
</dbReference>
<dbReference type="PANTHER" id="PTHR22939">
    <property type="entry name" value="SERINE PROTEASE FAMILY S1C HTRA-RELATED"/>
    <property type="match status" value="1"/>
</dbReference>
<gene>
    <name evidence="5" type="ordered locus">Plabr_3325</name>
</gene>
<dbReference type="Gene3D" id="2.60.120.560">
    <property type="entry name" value="Exo-inulinase, domain 1"/>
    <property type="match status" value="1"/>
</dbReference>
<evidence type="ECO:0000256" key="1">
    <source>
        <dbReference type="ARBA" id="ARBA00007100"/>
    </source>
</evidence>
<comment type="similarity">
    <text evidence="1">Belongs to the UPF0162 family.</text>
</comment>
<dbReference type="InterPro" id="IPR032698">
    <property type="entry name" value="SirB1_N"/>
</dbReference>
<protein>
    <submittedName>
        <fullName evidence="5">Peptidase S1 and S6 chymotrypsin/Hap</fullName>
    </submittedName>
</protein>
<dbReference type="SUPFAM" id="SSF49899">
    <property type="entry name" value="Concanavalin A-like lectins/glucanases"/>
    <property type="match status" value="1"/>
</dbReference>
<dbReference type="GO" id="GO:0004252">
    <property type="term" value="F:serine-type endopeptidase activity"/>
    <property type="evidence" value="ECO:0007669"/>
    <property type="project" value="InterPro"/>
</dbReference>
<evidence type="ECO:0000259" key="4">
    <source>
        <dbReference type="Pfam" id="PF13369"/>
    </source>
</evidence>
<dbReference type="AlphaFoldDB" id="F0SL39"/>
<dbReference type="InterPro" id="IPR013320">
    <property type="entry name" value="ConA-like_dom_sf"/>
</dbReference>
<reference evidence="6" key="1">
    <citation type="submission" date="2011-02" db="EMBL/GenBank/DDBJ databases">
        <title>The complete genome of Planctomyces brasiliensis DSM 5305.</title>
        <authorList>
            <person name="Lucas S."/>
            <person name="Copeland A."/>
            <person name="Lapidus A."/>
            <person name="Bruce D."/>
            <person name="Goodwin L."/>
            <person name="Pitluck S."/>
            <person name="Kyrpides N."/>
            <person name="Mavromatis K."/>
            <person name="Pagani I."/>
            <person name="Ivanova N."/>
            <person name="Ovchinnikova G."/>
            <person name="Lu M."/>
            <person name="Detter J.C."/>
            <person name="Han C."/>
            <person name="Land M."/>
            <person name="Hauser L."/>
            <person name="Markowitz V."/>
            <person name="Cheng J.-F."/>
            <person name="Hugenholtz P."/>
            <person name="Woyke T."/>
            <person name="Wu D."/>
            <person name="Tindall B."/>
            <person name="Pomrenke H.G."/>
            <person name="Brambilla E."/>
            <person name="Klenk H.-P."/>
            <person name="Eisen J.A."/>
        </authorList>
    </citation>
    <scope>NUCLEOTIDE SEQUENCE [LARGE SCALE GENOMIC DNA]</scope>
    <source>
        <strain evidence="6">ATCC 49424 / DSM 5305 / JCM 21570 / NBRC 103401 / IFAM 1448</strain>
    </source>
</reference>
<dbReference type="InterPro" id="IPR043504">
    <property type="entry name" value="Peptidase_S1_PA_chymotrypsin"/>
</dbReference>
<evidence type="ECO:0000313" key="6">
    <source>
        <dbReference type="Proteomes" id="UP000006860"/>
    </source>
</evidence>
<dbReference type="STRING" id="756272.Plabr_3325"/>
<keyword evidence="3" id="KW-0732">Signal</keyword>
<feature type="domain" description="Protein SirB1 N-terminal" evidence="4">
    <location>
        <begin position="526"/>
        <end position="676"/>
    </location>
</feature>
<dbReference type="SUPFAM" id="SSF50494">
    <property type="entry name" value="Trypsin-like serine proteases"/>
    <property type="match status" value="1"/>
</dbReference>
<organism evidence="5 6">
    <name type="scientific">Rubinisphaera brasiliensis (strain ATCC 49424 / DSM 5305 / JCM 21570 / IAM 15109 / NBRC 103401 / IFAM 1448)</name>
    <name type="common">Planctomyces brasiliensis</name>
    <dbReference type="NCBI Taxonomy" id="756272"/>
    <lineage>
        <taxon>Bacteria</taxon>
        <taxon>Pseudomonadati</taxon>
        <taxon>Planctomycetota</taxon>
        <taxon>Planctomycetia</taxon>
        <taxon>Planctomycetales</taxon>
        <taxon>Planctomycetaceae</taxon>
        <taxon>Rubinisphaera</taxon>
    </lineage>
</organism>
<feature type="signal peptide" evidence="3">
    <location>
        <begin position="1"/>
        <end position="27"/>
    </location>
</feature>
<keyword evidence="6" id="KW-1185">Reference proteome</keyword>
<dbReference type="KEGG" id="pbs:Plabr_3325"/>
<dbReference type="PRINTS" id="PR00834">
    <property type="entry name" value="PROTEASES2C"/>
</dbReference>
<feature type="chain" id="PRO_5003257103" evidence="3">
    <location>
        <begin position="28"/>
        <end position="759"/>
    </location>
</feature>